<accession>A0A6B0RY44</accession>
<comment type="caution">
    <text evidence="2">The sequence shown here is derived from an EMBL/GenBank/DDBJ whole genome shotgun (WGS) entry which is preliminary data.</text>
</comment>
<dbReference type="EMBL" id="VBQZ03000106">
    <property type="protein sequence ID" value="MXQ94151.1"/>
    <property type="molecule type" value="Genomic_DNA"/>
</dbReference>
<proteinExistence type="predicted"/>
<protein>
    <submittedName>
        <fullName evidence="2">Uncharacterized protein</fullName>
    </submittedName>
</protein>
<feature type="compositionally biased region" description="Basic and acidic residues" evidence="1">
    <location>
        <begin position="58"/>
        <end position="68"/>
    </location>
</feature>
<gene>
    <name evidence="2" type="ORF">E5288_WYG010387</name>
</gene>
<sequence>MGPCSRPGEKTVLSGLGRNSQREEVTVETRSPGQASGEHTSSVRAVETARSSFTPETEGERNLNRGGKELIEKQRLELVGQSMSFSPKIFHTQTKSFKSKARSSLIDISLGPQMVLWVGFFHVLGLHICNDSCPLSPSYPVGLLPPPAPCSQSSVLLDDPPESHFVGHSASTGVENLISAVESGPPASKDRIKEQNVSSEKSAGEAKGGLGGSDCVHQGCEPCLTDGPPGASRSMRATDAPQIQHSSPAGEAQLLL</sequence>
<reference evidence="2" key="1">
    <citation type="submission" date="2019-10" db="EMBL/GenBank/DDBJ databases">
        <title>The sequence and de novo assembly of the wild yak genome.</title>
        <authorList>
            <person name="Liu Y."/>
        </authorList>
    </citation>
    <scope>NUCLEOTIDE SEQUENCE [LARGE SCALE GENOMIC DNA]</scope>
    <source>
        <strain evidence="2">WY2019</strain>
    </source>
</reference>
<evidence type="ECO:0000313" key="2">
    <source>
        <dbReference type="EMBL" id="MXQ94151.1"/>
    </source>
</evidence>
<organism evidence="2 3">
    <name type="scientific">Bos mutus</name>
    <name type="common">wild yak</name>
    <dbReference type="NCBI Taxonomy" id="72004"/>
    <lineage>
        <taxon>Eukaryota</taxon>
        <taxon>Metazoa</taxon>
        <taxon>Chordata</taxon>
        <taxon>Craniata</taxon>
        <taxon>Vertebrata</taxon>
        <taxon>Euteleostomi</taxon>
        <taxon>Mammalia</taxon>
        <taxon>Eutheria</taxon>
        <taxon>Laurasiatheria</taxon>
        <taxon>Artiodactyla</taxon>
        <taxon>Ruminantia</taxon>
        <taxon>Pecora</taxon>
        <taxon>Bovidae</taxon>
        <taxon>Bovinae</taxon>
        <taxon>Bos</taxon>
    </lineage>
</organism>
<evidence type="ECO:0000313" key="3">
    <source>
        <dbReference type="Proteomes" id="UP000322234"/>
    </source>
</evidence>
<feature type="region of interest" description="Disordered" evidence="1">
    <location>
        <begin position="182"/>
        <end position="256"/>
    </location>
</feature>
<keyword evidence="3" id="KW-1185">Reference proteome</keyword>
<evidence type="ECO:0000256" key="1">
    <source>
        <dbReference type="SAM" id="MobiDB-lite"/>
    </source>
</evidence>
<dbReference type="AlphaFoldDB" id="A0A6B0RY44"/>
<name>A0A6B0RY44_9CETA</name>
<dbReference type="Proteomes" id="UP000322234">
    <property type="component" value="Unassembled WGS sequence"/>
</dbReference>
<feature type="region of interest" description="Disordered" evidence="1">
    <location>
        <begin position="1"/>
        <end position="68"/>
    </location>
</feature>
<feature type="compositionally biased region" description="Polar residues" evidence="1">
    <location>
        <begin position="28"/>
        <end position="55"/>
    </location>
</feature>